<dbReference type="GO" id="GO:0140359">
    <property type="term" value="F:ABC-type transporter activity"/>
    <property type="evidence" value="ECO:0007669"/>
    <property type="project" value="UniProtKB-ARBA"/>
</dbReference>
<dbReference type="EMBL" id="VCKZ01000283">
    <property type="protein sequence ID" value="TMR32010.1"/>
    <property type="molecule type" value="Genomic_DNA"/>
</dbReference>
<proteinExistence type="predicted"/>
<feature type="domain" description="ABC transporter" evidence="4">
    <location>
        <begin position="4"/>
        <end position="242"/>
    </location>
</feature>
<comment type="caution">
    <text evidence="5">The sequence shown here is derived from an EMBL/GenBank/DDBJ whole genome shotgun (WGS) entry which is preliminary data.</text>
</comment>
<dbReference type="SUPFAM" id="SSF52540">
    <property type="entry name" value="P-loop containing nucleoside triphosphate hydrolases"/>
    <property type="match status" value="1"/>
</dbReference>
<dbReference type="SUPFAM" id="SSF50331">
    <property type="entry name" value="MOP-like"/>
    <property type="match status" value="1"/>
</dbReference>
<evidence type="ECO:0000256" key="1">
    <source>
        <dbReference type="ARBA" id="ARBA00022448"/>
    </source>
</evidence>
<dbReference type="SMART" id="SM00382">
    <property type="entry name" value="AAA"/>
    <property type="match status" value="1"/>
</dbReference>
<evidence type="ECO:0000256" key="2">
    <source>
        <dbReference type="ARBA" id="ARBA00022741"/>
    </source>
</evidence>
<dbReference type="FunFam" id="3.40.50.300:FF:000042">
    <property type="entry name" value="Maltose/maltodextrin ABC transporter, ATP-binding protein"/>
    <property type="match status" value="1"/>
</dbReference>
<dbReference type="Gene3D" id="2.40.50.100">
    <property type="match status" value="1"/>
</dbReference>
<dbReference type="GO" id="GO:0005524">
    <property type="term" value="F:ATP binding"/>
    <property type="evidence" value="ECO:0007669"/>
    <property type="project" value="UniProtKB-KW"/>
</dbReference>
<dbReference type="Gene3D" id="3.40.50.300">
    <property type="entry name" value="P-loop containing nucleotide triphosphate hydrolases"/>
    <property type="match status" value="1"/>
</dbReference>
<dbReference type="Pfam" id="PF00005">
    <property type="entry name" value="ABC_tran"/>
    <property type="match status" value="1"/>
</dbReference>
<evidence type="ECO:0000259" key="4">
    <source>
        <dbReference type="PROSITE" id="PS50893"/>
    </source>
</evidence>
<sequence>MPAITLSGVVKTYPGGTRPAVKDLDLTIPDGSFTCLLGPSGCGKTTTLRMIAGLEQPTLGEIAVGDRVLDSVERGVYVPPEKRDMGLVFQNYALWPHLTVRGNTEFGLRMRKVPAEQRKARAKEALEKVHVADCMDRYPSQLSGGQQQRVALARMLAVDPDVLLLDEPLSNLDARLRLEMRTELKRIHDETGATVVFVTHDQMEAMTMATHIAVMSEGELQQVAPPMEMYERPGNRFVAEFVGSPPMNIVPIGAEPEGLAGSLLRFAEKRGIGSPGCVGVRPEALRLVRSTDGVPDTAWSDEAVVEAVLPTGASWTVQLRVLDTELFAVTHEDPEAGPGDRLTCWTRPGRLHLFAEDGARMAAWDEATAPVEKAVP</sequence>
<dbReference type="AlphaFoldDB" id="A0A5S4GZR4"/>
<keyword evidence="2" id="KW-0547">Nucleotide-binding</keyword>
<dbReference type="RefSeq" id="WP_138639982.1">
    <property type="nucleotide sequence ID" value="NZ_JASWDG010000026.1"/>
</dbReference>
<keyword evidence="6" id="KW-1185">Reference proteome</keyword>
<gene>
    <name evidence="5" type="ORF">ETD96_30695</name>
</gene>
<protein>
    <submittedName>
        <fullName evidence="5">ABC transporter ATP-binding protein</fullName>
    </submittedName>
</protein>
<organism evidence="5 6">
    <name type="scientific">Actinomadura geliboluensis</name>
    <dbReference type="NCBI Taxonomy" id="882440"/>
    <lineage>
        <taxon>Bacteria</taxon>
        <taxon>Bacillati</taxon>
        <taxon>Actinomycetota</taxon>
        <taxon>Actinomycetes</taxon>
        <taxon>Streptosporangiales</taxon>
        <taxon>Thermomonosporaceae</taxon>
        <taxon>Actinomadura</taxon>
    </lineage>
</organism>
<dbReference type="PANTHER" id="PTHR43875:SF1">
    <property type="entry name" value="OSMOPROTECTIVE COMPOUNDS UPTAKE ATP-BINDING PROTEIN GGTA"/>
    <property type="match status" value="1"/>
</dbReference>
<name>A0A5S4GZR4_9ACTN</name>
<dbReference type="PROSITE" id="PS00211">
    <property type="entry name" value="ABC_TRANSPORTER_1"/>
    <property type="match status" value="1"/>
</dbReference>
<dbReference type="GO" id="GO:0055052">
    <property type="term" value="C:ATP-binding cassette (ABC) transporter complex, substrate-binding subunit-containing"/>
    <property type="evidence" value="ECO:0007669"/>
    <property type="project" value="TreeGrafter"/>
</dbReference>
<dbReference type="InterPro" id="IPR003593">
    <property type="entry name" value="AAA+_ATPase"/>
</dbReference>
<dbReference type="GO" id="GO:0016887">
    <property type="term" value="F:ATP hydrolysis activity"/>
    <property type="evidence" value="ECO:0007669"/>
    <property type="project" value="InterPro"/>
</dbReference>
<keyword evidence="3 5" id="KW-0067">ATP-binding</keyword>
<dbReference type="InterPro" id="IPR013611">
    <property type="entry name" value="Transp-assoc_OB_typ2"/>
</dbReference>
<keyword evidence="1" id="KW-0813">Transport</keyword>
<dbReference type="Proteomes" id="UP000305238">
    <property type="component" value="Unassembled WGS sequence"/>
</dbReference>
<dbReference type="PROSITE" id="PS50893">
    <property type="entry name" value="ABC_TRANSPORTER_2"/>
    <property type="match status" value="1"/>
</dbReference>
<dbReference type="InterPro" id="IPR027417">
    <property type="entry name" value="P-loop_NTPase"/>
</dbReference>
<accession>A0A5S4GZR4</accession>
<evidence type="ECO:0000256" key="3">
    <source>
        <dbReference type="ARBA" id="ARBA00022840"/>
    </source>
</evidence>
<evidence type="ECO:0000313" key="6">
    <source>
        <dbReference type="Proteomes" id="UP000305238"/>
    </source>
</evidence>
<dbReference type="InterPro" id="IPR017871">
    <property type="entry name" value="ABC_transporter-like_CS"/>
</dbReference>
<dbReference type="InterPro" id="IPR003439">
    <property type="entry name" value="ABC_transporter-like_ATP-bd"/>
</dbReference>
<evidence type="ECO:0000313" key="5">
    <source>
        <dbReference type="EMBL" id="TMR32010.1"/>
    </source>
</evidence>
<dbReference type="InterPro" id="IPR008995">
    <property type="entry name" value="Mo/tungstate-bd_C_term_dom"/>
</dbReference>
<dbReference type="PANTHER" id="PTHR43875">
    <property type="entry name" value="MALTODEXTRIN IMPORT ATP-BINDING PROTEIN MSMX"/>
    <property type="match status" value="1"/>
</dbReference>
<dbReference type="InterPro" id="IPR047641">
    <property type="entry name" value="ABC_transpr_MalK/UgpC-like"/>
</dbReference>
<reference evidence="5 6" key="1">
    <citation type="submission" date="2019-05" db="EMBL/GenBank/DDBJ databases">
        <title>Draft genome sequence of Actinomadura geliboluensis A8036.</title>
        <authorList>
            <person name="Saricaoglu S."/>
            <person name="Isik K."/>
        </authorList>
    </citation>
    <scope>NUCLEOTIDE SEQUENCE [LARGE SCALE GENOMIC DNA]</scope>
    <source>
        <strain evidence="5 6">A8036</strain>
    </source>
</reference>
<dbReference type="Pfam" id="PF08402">
    <property type="entry name" value="TOBE_2"/>
    <property type="match status" value="1"/>
</dbReference>
<dbReference type="OrthoDB" id="7838608at2"/>